<evidence type="ECO:0000256" key="2">
    <source>
        <dbReference type="ARBA" id="ARBA00008149"/>
    </source>
</evidence>
<evidence type="ECO:0000256" key="11">
    <source>
        <dbReference type="SAM" id="Phobius"/>
    </source>
</evidence>
<sequence>MPSTPTTKSQVQAYQFVLRRMQSALVRRDAVMLHDPMRTHTRATIVGVVLAALGVLVFVIWGLLSPKPSVPDAGNIVIGEQSGTVYVVAGNPKKLVPTFNLASARLLIIAQSKQGQQQAGTKPSGPQQASEVKNPTVVSDEQLKNIPRGQLMGIPNGPQLMPTETQRASADWGVCDEVMYDPSVPKPDLTKTETTVYAGVKQLGNRELGQNEALMAKGANGRTYLIYRLAANPNLPNANAVKAEIKPDANAVLSALKLPDQPRGISQGLLDAIPEVPELKLPDVEGDGETPNYEIEGMKVGDVFSTEQAEGRKDFHLILREGIQAISPAVADIVQTGKNDGSTSVMSVAQGKIRNITRVTEGQQGFVGLNAYPQTVPTVLNATQGSRVSCLSWSIAGDGASRDGHTAVFVDDKLPKGRNADGSAPGVKIGTPGPVGAPINSFFMEPGYAAVVQSATGKETFDKGPIQLISDRGIRYGVPDAVTADSIGLNKRVPAPESIVRILPTGASLNTQDVLRTFDTVPIDDRAGSVATQSQQAPAGN</sequence>
<dbReference type="RefSeq" id="WP_093938597.1">
    <property type="nucleotide sequence ID" value="NZ_NMQT01000156.1"/>
</dbReference>
<evidence type="ECO:0000256" key="8">
    <source>
        <dbReference type="ARBA" id="ARBA00022989"/>
    </source>
</evidence>
<dbReference type="EMBL" id="NMQT01000156">
    <property type="protein sequence ID" value="OXM46186.1"/>
    <property type="molecule type" value="Genomic_DNA"/>
</dbReference>
<dbReference type="InterPro" id="IPR007795">
    <property type="entry name" value="T7SS_EccB"/>
</dbReference>
<dbReference type="NCBIfam" id="TIGR03919">
    <property type="entry name" value="T7SS_EccB"/>
    <property type="match status" value="1"/>
</dbReference>
<organism evidence="12 13">
    <name type="scientific">Amycolatopsis thailandensis</name>
    <dbReference type="NCBI Taxonomy" id="589330"/>
    <lineage>
        <taxon>Bacteria</taxon>
        <taxon>Bacillati</taxon>
        <taxon>Actinomycetota</taxon>
        <taxon>Actinomycetes</taxon>
        <taxon>Pseudonocardiales</taxon>
        <taxon>Pseudonocardiaceae</taxon>
        <taxon>Amycolatopsis</taxon>
    </lineage>
</organism>
<keyword evidence="9 11" id="KW-0472">Membrane</keyword>
<keyword evidence="4 11" id="KW-0812">Transmembrane</keyword>
<gene>
    <name evidence="12" type="primary">eccB</name>
    <name evidence="12" type="ORF">CFP71_37185</name>
</gene>
<keyword evidence="6" id="KW-0378">Hydrolase</keyword>
<proteinExistence type="inferred from homology"/>
<keyword evidence="13" id="KW-1185">Reference proteome</keyword>
<dbReference type="GO" id="GO:0005524">
    <property type="term" value="F:ATP binding"/>
    <property type="evidence" value="ECO:0007669"/>
    <property type="project" value="UniProtKB-KW"/>
</dbReference>
<dbReference type="InterPro" id="IPR044857">
    <property type="entry name" value="T7SS_EccB_R1"/>
</dbReference>
<comment type="caution">
    <text evidence="12">The sequence shown here is derived from an EMBL/GenBank/DDBJ whole genome shotgun (WGS) entry which is preliminary data.</text>
</comment>
<evidence type="ECO:0000256" key="9">
    <source>
        <dbReference type="ARBA" id="ARBA00023136"/>
    </source>
</evidence>
<dbReference type="AlphaFoldDB" id="A0A229RHQ6"/>
<evidence type="ECO:0000256" key="3">
    <source>
        <dbReference type="ARBA" id="ARBA00022475"/>
    </source>
</evidence>
<evidence type="ECO:0000256" key="7">
    <source>
        <dbReference type="ARBA" id="ARBA00022840"/>
    </source>
</evidence>
<dbReference type="InterPro" id="IPR042485">
    <property type="entry name" value="T7SS_EccB_R3"/>
</dbReference>
<name>A0A229RHQ6_9PSEU</name>
<reference evidence="12 13" key="1">
    <citation type="submission" date="2017-07" db="EMBL/GenBank/DDBJ databases">
        <title>Amycolatopsis thailandensis Genome sequencing and assembly.</title>
        <authorList>
            <person name="Kaur N."/>
            <person name="Mayilraj S."/>
        </authorList>
    </citation>
    <scope>NUCLEOTIDE SEQUENCE [LARGE SCALE GENOMIC DNA]</scope>
    <source>
        <strain evidence="12 13">JCM 16380</strain>
    </source>
</reference>
<protein>
    <submittedName>
        <fullName evidence="12">Type VII secretion protein EccB</fullName>
    </submittedName>
</protein>
<evidence type="ECO:0000256" key="4">
    <source>
        <dbReference type="ARBA" id="ARBA00022692"/>
    </source>
</evidence>
<comment type="similarity">
    <text evidence="2">Belongs to the EccB family.</text>
</comment>
<evidence type="ECO:0000256" key="10">
    <source>
        <dbReference type="SAM" id="MobiDB-lite"/>
    </source>
</evidence>
<evidence type="ECO:0000256" key="5">
    <source>
        <dbReference type="ARBA" id="ARBA00022741"/>
    </source>
</evidence>
<keyword evidence="5" id="KW-0547">Nucleotide-binding</keyword>
<feature type="region of interest" description="Disordered" evidence="10">
    <location>
        <begin position="115"/>
        <end position="138"/>
    </location>
</feature>
<dbReference type="Gene3D" id="3.30.2390.20">
    <property type="entry name" value="Type VII secretion system EccB, repeat 1 domain"/>
    <property type="match status" value="1"/>
</dbReference>
<comment type="subcellular location">
    <subcellularLocation>
        <location evidence="1">Cell membrane</location>
        <topology evidence="1">Single-pass membrane protein</topology>
    </subcellularLocation>
</comment>
<dbReference type="Pfam" id="PF05108">
    <property type="entry name" value="T7SS_ESX1_EccB"/>
    <property type="match status" value="1"/>
</dbReference>
<dbReference type="GO" id="GO:0016787">
    <property type="term" value="F:hydrolase activity"/>
    <property type="evidence" value="ECO:0007669"/>
    <property type="project" value="UniProtKB-KW"/>
</dbReference>
<evidence type="ECO:0000313" key="12">
    <source>
        <dbReference type="EMBL" id="OXM46186.1"/>
    </source>
</evidence>
<dbReference type="Gene3D" id="2.40.50.910">
    <property type="entry name" value="Type VII secretion system EccB, repeat 3 domain"/>
    <property type="match status" value="1"/>
</dbReference>
<keyword evidence="3" id="KW-1003">Cell membrane</keyword>
<dbReference type="GO" id="GO:0005576">
    <property type="term" value="C:extracellular region"/>
    <property type="evidence" value="ECO:0007669"/>
    <property type="project" value="TreeGrafter"/>
</dbReference>
<keyword evidence="7" id="KW-0067">ATP-binding</keyword>
<dbReference type="Proteomes" id="UP000215223">
    <property type="component" value="Unassembled WGS sequence"/>
</dbReference>
<feature type="transmembrane region" description="Helical" evidence="11">
    <location>
        <begin position="43"/>
        <end position="64"/>
    </location>
</feature>
<evidence type="ECO:0000313" key="13">
    <source>
        <dbReference type="Proteomes" id="UP000215223"/>
    </source>
</evidence>
<keyword evidence="8 11" id="KW-1133">Transmembrane helix</keyword>
<evidence type="ECO:0000256" key="1">
    <source>
        <dbReference type="ARBA" id="ARBA00004162"/>
    </source>
</evidence>
<dbReference type="GO" id="GO:0005886">
    <property type="term" value="C:plasma membrane"/>
    <property type="evidence" value="ECO:0007669"/>
    <property type="project" value="UniProtKB-SubCell"/>
</dbReference>
<evidence type="ECO:0000256" key="6">
    <source>
        <dbReference type="ARBA" id="ARBA00022801"/>
    </source>
</evidence>
<accession>A0A229RHQ6</accession>
<dbReference type="PANTHER" id="PTHR40765:SF2">
    <property type="entry name" value="ESX-2 SECRETION SYSTEM ATPASE ECCB2"/>
    <property type="match status" value="1"/>
</dbReference>
<dbReference type="PANTHER" id="PTHR40765">
    <property type="entry name" value="ESX-2 SECRETION SYSTEM ATPASE ECCB2"/>
    <property type="match status" value="1"/>
</dbReference>
<dbReference type="OrthoDB" id="3847604at2"/>